<feature type="region of interest" description="Disordered" evidence="5">
    <location>
        <begin position="1"/>
        <end position="26"/>
    </location>
</feature>
<dbReference type="InterPro" id="IPR015421">
    <property type="entry name" value="PyrdxlP-dep_Trfase_major"/>
</dbReference>
<dbReference type="GO" id="GO:0030170">
    <property type="term" value="F:pyridoxal phosphate binding"/>
    <property type="evidence" value="ECO:0007669"/>
    <property type="project" value="TreeGrafter"/>
</dbReference>
<evidence type="ECO:0000256" key="3">
    <source>
        <dbReference type="PIRSR" id="PIRSR000390-2"/>
    </source>
</evidence>
<keyword evidence="6" id="KW-0032">Aminotransferase</keyword>
<keyword evidence="7" id="KW-1185">Reference proteome</keyword>
<dbReference type="CDD" id="cd00616">
    <property type="entry name" value="AHBA_syn"/>
    <property type="match status" value="1"/>
</dbReference>
<dbReference type="AlphaFoldDB" id="A0A8J3YHI9"/>
<organism evidence="6 7">
    <name type="scientific">Virgisporangium aliadipatigenens</name>
    <dbReference type="NCBI Taxonomy" id="741659"/>
    <lineage>
        <taxon>Bacteria</taxon>
        <taxon>Bacillati</taxon>
        <taxon>Actinomycetota</taxon>
        <taxon>Actinomycetes</taxon>
        <taxon>Micromonosporales</taxon>
        <taxon>Micromonosporaceae</taxon>
        <taxon>Virgisporangium</taxon>
    </lineage>
</organism>
<proteinExistence type="inferred from homology"/>
<protein>
    <submittedName>
        <fullName evidence="6">Aminotransferase DegT</fullName>
    </submittedName>
</protein>
<feature type="modified residue" description="N6-(pyridoxal phosphate)lysine" evidence="3">
    <location>
        <position position="214"/>
    </location>
</feature>
<dbReference type="PIRSF" id="PIRSF000390">
    <property type="entry name" value="PLP_StrS"/>
    <property type="match status" value="1"/>
</dbReference>
<comment type="caution">
    <text evidence="6">The sequence shown here is derived from an EMBL/GenBank/DDBJ whole genome shotgun (WGS) entry which is preliminary data.</text>
</comment>
<dbReference type="PANTHER" id="PTHR30244:SF34">
    <property type="entry name" value="DTDP-4-AMINO-4,6-DIDEOXYGALACTOSE TRANSAMINASE"/>
    <property type="match status" value="1"/>
</dbReference>
<dbReference type="InterPro" id="IPR015424">
    <property type="entry name" value="PyrdxlP-dep_Trfase"/>
</dbReference>
<dbReference type="Gene3D" id="3.90.1150.10">
    <property type="entry name" value="Aspartate Aminotransferase, domain 1"/>
    <property type="match status" value="1"/>
</dbReference>
<gene>
    <name evidence="6" type="ORF">Val02_14380</name>
</gene>
<evidence type="ECO:0000313" key="7">
    <source>
        <dbReference type="Proteomes" id="UP000619260"/>
    </source>
</evidence>
<sequence>MSAQRDGAAPSGLRSEATREDGASGRRPALAREALIPVMRPFLGEEEALAAAEAVRSGWVAQGPRVARFEQEFATYVGASHGVAVSSCTTALHLALVAAGVSAGDEVIVPSLSFIATANAARYVGATPAFADVELATGNLTVDTIDAVRTSRTRAVIAVHQGGVPFDTGALRAACAGWGVALVEDAACAAGSTVDGKPAGTGAAVAAWSFHPRKVITTGEGGALTLDDGEAAVRLRRLREHGMSVSAADRHKSAQPVLEQYLETGFNYRMTDVQAAIGLVQLAKLDAMVARRRELAARYHERLDGVEGVVPVRDPAYGTTNYQSFWVLLDQRYDRNDVLARLAEAGISARRGIMAAHSEPAYAVPADLPNTERITRDSLILPLFHELTETDQDHVVDTLTKLL</sequence>
<dbReference type="Gene3D" id="3.40.640.10">
    <property type="entry name" value="Type I PLP-dependent aspartate aminotransferase-like (Major domain)"/>
    <property type="match status" value="1"/>
</dbReference>
<evidence type="ECO:0000256" key="4">
    <source>
        <dbReference type="RuleBase" id="RU004508"/>
    </source>
</evidence>
<dbReference type="GO" id="GO:0000271">
    <property type="term" value="P:polysaccharide biosynthetic process"/>
    <property type="evidence" value="ECO:0007669"/>
    <property type="project" value="TreeGrafter"/>
</dbReference>
<evidence type="ECO:0000256" key="1">
    <source>
        <dbReference type="ARBA" id="ARBA00001933"/>
    </source>
</evidence>
<dbReference type="Proteomes" id="UP000619260">
    <property type="component" value="Unassembled WGS sequence"/>
</dbReference>
<comment type="similarity">
    <text evidence="4">Belongs to the DegT/DnrJ/EryC1 family.</text>
</comment>
<keyword evidence="3 4" id="KW-0663">Pyridoxal phosphate</keyword>
<dbReference type="GO" id="GO:0008483">
    <property type="term" value="F:transaminase activity"/>
    <property type="evidence" value="ECO:0007669"/>
    <property type="project" value="UniProtKB-KW"/>
</dbReference>
<dbReference type="EMBL" id="BOPF01000004">
    <property type="protein sequence ID" value="GIJ44552.1"/>
    <property type="molecule type" value="Genomic_DNA"/>
</dbReference>
<feature type="active site" description="Proton acceptor" evidence="2">
    <location>
        <position position="214"/>
    </location>
</feature>
<dbReference type="InterPro" id="IPR000653">
    <property type="entry name" value="DegT/StrS_aminotransferase"/>
</dbReference>
<keyword evidence="6" id="KW-0808">Transferase</keyword>
<accession>A0A8J3YHI9</accession>
<name>A0A8J3YHI9_9ACTN</name>
<reference evidence="6" key="1">
    <citation type="submission" date="2021-01" db="EMBL/GenBank/DDBJ databases">
        <title>Whole genome shotgun sequence of Virgisporangium aliadipatigenens NBRC 105644.</title>
        <authorList>
            <person name="Komaki H."/>
            <person name="Tamura T."/>
        </authorList>
    </citation>
    <scope>NUCLEOTIDE SEQUENCE</scope>
    <source>
        <strain evidence="6">NBRC 105644</strain>
    </source>
</reference>
<dbReference type="InterPro" id="IPR015422">
    <property type="entry name" value="PyrdxlP-dep_Trfase_small"/>
</dbReference>
<dbReference type="SUPFAM" id="SSF53383">
    <property type="entry name" value="PLP-dependent transferases"/>
    <property type="match status" value="1"/>
</dbReference>
<evidence type="ECO:0000313" key="6">
    <source>
        <dbReference type="EMBL" id="GIJ44552.1"/>
    </source>
</evidence>
<evidence type="ECO:0000256" key="5">
    <source>
        <dbReference type="SAM" id="MobiDB-lite"/>
    </source>
</evidence>
<dbReference type="Pfam" id="PF01041">
    <property type="entry name" value="DegT_DnrJ_EryC1"/>
    <property type="match status" value="1"/>
</dbReference>
<evidence type="ECO:0000256" key="2">
    <source>
        <dbReference type="PIRSR" id="PIRSR000390-1"/>
    </source>
</evidence>
<dbReference type="PANTHER" id="PTHR30244">
    <property type="entry name" value="TRANSAMINASE"/>
    <property type="match status" value="1"/>
</dbReference>
<comment type="cofactor">
    <cofactor evidence="1">
        <name>pyridoxal 5'-phosphate</name>
        <dbReference type="ChEBI" id="CHEBI:597326"/>
    </cofactor>
</comment>